<reference evidence="8" key="1">
    <citation type="submission" date="2016-03" db="EMBL/GenBank/DDBJ databases">
        <authorList>
            <person name="Devillers H."/>
        </authorList>
    </citation>
    <scope>NUCLEOTIDE SEQUENCE [LARGE SCALE GENOMIC DNA]</scope>
</reference>
<feature type="domain" description="TFG box profile" evidence="5">
    <location>
        <begin position="259"/>
        <end position="279"/>
    </location>
</feature>
<evidence type="ECO:0000256" key="2">
    <source>
        <dbReference type="PROSITE-ProRule" id="PRU00869"/>
    </source>
</evidence>
<dbReference type="CDD" id="cd01736">
    <property type="entry name" value="LSm14_N"/>
    <property type="match status" value="1"/>
</dbReference>
<feature type="region of interest" description="Disordered" evidence="3">
    <location>
        <begin position="153"/>
        <end position="238"/>
    </location>
</feature>
<evidence type="ECO:0000259" key="6">
    <source>
        <dbReference type="PROSITE" id="PS52002"/>
    </source>
</evidence>
<keyword evidence="8" id="KW-1185">Reference proteome</keyword>
<evidence type="ECO:0000256" key="3">
    <source>
        <dbReference type="SAM" id="MobiDB-lite"/>
    </source>
</evidence>
<feature type="compositionally biased region" description="Low complexity" evidence="3">
    <location>
        <begin position="101"/>
        <end position="116"/>
    </location>
</feature>
<dbReference type="InterPro" id="IPR019050">
    <property type="entry name" value="FDF_dom"/>
</dbReference>
<dbReference type="OrthoDB" id="21539at2759"/>
<name>A0A1G4IT99_9SACH</name>
<sequence length="328" mass="35890">MAQYIGKTISLISVTDNRYVGLLEGIDSERGVVTLNKVRCFGTEGRKHWGPQEIYPNPTVYDTVTFNGNDVKDLSILDVALEEVQPVLPPQSVATQQQRQPRSNSASEAPPSAQAPQTVATQEVQDPPQTSQQLPAAAVPAAMAGYGVYAPSASAPETQEQATKVLPSPPLQQQRNQRDGNRQPKPSGKSQQGRQETPQRVEIPTEDFDFLSNNSKLERDHTTSRPQPTVQGEAADTEGNFYNRKSSFFDTISTSTETNTNMRWQEERQLNMDTFGQASAGNRRGRGGARGGRGSYRGRGGQRGGNRGGFRKNTNQYGGDSATEKIEF</sequence>
<evidence type="ECO:0000259" key="4">
    <source>
        <dbReference type="PROSITE" id="PS51513"/>
    </source>
</evidence>
<feature type="domain" description="Sm" evidence="6">
    <location>
        <begin position="1"/>
        <end position="80"/>
    </location>
</feature>
<feature type="compositionally biased region" description="Polar residues" evidence="3">
    <location>
        <begin position="117"/>
        <end position="134"/>
    </location>
</feature>
<accession>A0A1G4IT99</accession>
<dbReference type="SMART" id="SM01199">
    <property type="entry name" value="FDF"/>
    <property type="match status" value="1"/>
</dbReference>
<dbReference type="InterPro" id="IPR010920">
    <property type="entry name" value="LSM_dom_sf"/>
</dbReference>
<dbReference type="InterPro" id="IPR047575">
    <property type="entry name" value="Sm"/>
</dbReference>
<dbReference type="InterPro" id="IPR025609">
    <property type="entry name" value="Lsm14-like_N"/>
</dbReference>
<dbReference type="STRING" id="1266660.A0A1G4IT99"/>
<dbReference type="SUPFAM" id="SSF50182">
    <property type="entry name" value="Sm-like ribonucleoproteins"/>
    <property type="match status" value="1"/>
</dbReference>
<dbReference type="PROSITE" id="PS52002">
    <property type="entry name" value="SM"/>
    <property type="match status" value="1"/>
</dbReference>
<dbReference type="AlphaFoldDB" id="A0A1G4IT99"/>
<dbReference type="GO" id="GO:0033962">
    <property type="term" value="P:P-body assembly"/>
    <property type="evidence" value="ECO:0007669"/>
    <property type="project" value="EnsemblFungi"/>
</dbReference>
<feature type="region of interest" description="Disordered" evidence="3">
    <location>
        <begin position="277"/>
        <end position="328"/>
    </location>
</feature>
<dbReference type="Proteomes" id="UP000190274">
    <property type="component" value="Chromosome B"/>
</dbReference>
<protein>
    <submittedName>
        <fullName evidence="7">LADA_0B05160g1_1</fullName>
    </submittedName>
</protein>
<dbReference type="SMART" id="SM01271">
    <property type="entry name" value="LSM14"/>
    <property type="match status" value="1"/>
</dbReference>
<dbReference type="GO" id="GO:0034063">
    <property type="term" value="P:stress granule assembly"/>
    <property type="evidence" value="ECO:0007669"/>
    <property type="project" value="EnsemblFungi"/>
</dbReference>
<dbReference type="InterPro" id="IPR025761">
    <property type="entry name" value="FFD_box"/>
</dbReference>
<dbReference type="GO" id="GO:0045947">
    <property type="term" value="P:negative regulation of translational initiation"/>
    <property type="evidence" value="ECO:0007669"/>
    <property type="project" value="EnsemblFungi"/>
</dbReference>
<feature type="short sequence motif" description="FFD box" evidence="1">
    <location>
        <begin position="240"/>
        <end position="256"/>
    </location>
</feature>
<dbReference type="GO" id="GO:0010494">
    <property type="term" value="C:cytoplasmic stress granule"/>
    <property type="evidence" value="ECO:0007669"/>
    <property type="project" value="EnsemblFungi"/>
</dbReference>
<dbReference type="InterPro" id="IPR025768">
    <property type="entry name" value="TFG_box"/>
</dbReference>
<gene>
    <name evidence="7" type="ORF">LADA_0B05160G</name>
</gene>
<evidence type="ECO:0000313" key="7">
    <source>
        <dbReference type="EMBL" id="SCU80120.1"/>
    </source>
</evidence>
<feature type="region of interest" description="Disordered" evidence="3">
    <location>
        <begin position="88"/>
        <end position="137"/>
    </location>
</feature>
<feature type="short sequence motif" description="TFG box" evidence="2">
    <location>
        <begin position="259"/>
        <end position="279"/>
    </location>
</feature>
<dbReference type="PANTHER" id="PTHR13586:SF0">
    <property type="entry name" value="TRAILER HITCH, ISOFORM H"/>
    <property type="match status" value="1"/>
</dbReference>
<dbReference type="PROSITE" id="PS51513">
    <property type="entry name" value="FFD"/>
    <property type="match status" value="1"/>
</dbReference>
<dbReference type="PANTHER" id="PTHR13586">
    <property type="entry name" value="SCD6 PROTEIN-RELATED"/>
    <property type="match status" value="1"/>
</dbReference>
<evidence type="ECO:0000259" key="5">
    <source>
        <dbReference type="PROSITE" id="PS51536"/>
    </source>
</evidence>
<feature type="compositionally biased region" description="Polar residues" evidence="3">
    <location>
        <begin position="188"/>
        <end position="198"/>
    </location>
</feature>
<proteinExistence type="predicted"/>
<organism evidence="7 8">
    <name type="scientific">Lachancea dasiensis</name>
    <dbReference type="NCBI Taxonomy" id="1072105"/>
    <lineage>
        <taxon>Eukaryota</taxon>
        <taxon>Fungi</taxon>
        <taxon>Dikarya</taxon>
        <taxon>Ascomycota</taxon>
        <taxon>Saccharomycotina</taxon>
        <taxon>Saccharomycetes</taxon>
        <taxon>Saccharomycetales</taxon>
        <taxon>Saccharomycetaceae</taxon>
        <taxon>Lachancea</taxon>
    </lineage>
</organism>
<feature type="domain" description="FFD box profile" evidence="4">
    <location>
        <begin position="240"/>
        <end position="256"/>
    </location>
</feature>
<feature type="compositionally biased region" description="Gly residues" evidence="3">
    <location>
        <begin position="288"/>
        <end position="308"/>
    </location>
</feature>
<dbReference type="GO" id="GO:0003729">
    <property type="term" value="F:mRNA binding"/>
    <property type="evidence" value="ECO:0007669"/>
    <property type="project" value="EnsemblFungi"/>
</dbReference>
<dbReference type="GO" id="GO:0031370">
    <property type="term" value="F:eukaryotic initiation factor 4G binding"/>
    <property type="evidence" value="ECO:0007669"/>
    <property type="project" value="EnsemblFungi"/>
</dbReference>
<dbReference type="Gene3D" id="2.30.30.100">
    <property type="match status" value="1"/>
</dbReference>
<evidence type="ECO:0000313" key="8">
    <source>
        <dbReference type="Proteomes" id="UP000190274"/>
    </source>
</evidence>
<dbReference type="GO" id="GO:0000932">
    <property type="term" value="C:P-body"/>
    <property type="evidence" value="ECO:0007669"/>
    <property type="project" value="EnsemblFungi"/>
</dbReference>
<dbReference type="PROSITE" id="PS51536">
    <property type="entry name" value="TFG"/>
    <property type="match status" value="1"/>
</dbReference>
<evidence type="ECO:0000256" key="1">
    <source>
        <dbReference type="PROSITE-ProRule" id="PRU00846"/>
    </source>
</evidence>
<dbReference type="Pfam" id="PF12701">
    <property type="entry name" value="LSM14"/>
    <property type="match status" value="1"/>
</dbReference>
<dbReference type="EMBL" id="LT598456">
    <property type="protein sequence ID" value="SCU80120.1"/>
    <property type="molecule type" value="Genomic_DNA"/>
</dbReference>